<reference evidence="2 3" key="1">
    <citation type="submission" date="2021-08" db="EMBL/GenBank/DDBJ databases">
        <title>Comparative Genomics Analysis of the Genus Qipengyuania Reveals Extensive Genetic Diversity and Metabolic Versatility, Including the Description of Fifteen Novel Species.</title>
        <authorList>
            <person name="Liu Y."/>
        </authorList>
    </citation>
    <scope>NUCLEOTIDE SEQUENCE [LARGE SCALE GENOMIC DNA]</scope>
    <source>
        <strain evidence="2 3">1NDH13</strain>
    </source>
</reference>
<name>A0ABX8ZMW2_9SPHN</name>
<dbReference type="RefSeq" id="WP_221424961.1">
    <property type="nucleotide sequence ID" value="NZ_CP081295.1"/>
</dbReference>
<dbReference type="Proteomes" id="UP000824281">
    <property type="component" value="Chromosome"/>
</dbReference>
<gene>
    <name evidence="2" type="ORF">K3148_11775</name>
</gene>
<keyword evidence="3" id="KW-1185">Reference proteome</keyword>
<feature type="transmembrane region" description="Helical" evidence="1">
    <location>
        <begin position="58"/>
        <end position="75"/>
    </location>
</feature>
<dbReference type="EMBL" id="CP081295">
    <property type="protein sequence ID" value="QZD89479.1"/>
    <property type="molecule type" value="Genomic_DNA"/>
</dbReference>
<keyword evidence="1" id="KW-0812">Transmembrane</keyword>
<keyword evidence="1" id="KW-1133">Transmembrane helix</keyword>
<organism evidence="2 3">
    <name type="scientific">Qipengyuania aurantiaca</name>
    <dbReference type="NCBI Taxonomy" id="2867233"/>
    <lineage>
        <taxon>Bacteria</taxon>
        <taxon>Pseudomonadati</taxon>
        <taxon>Pseudomonadota</taxon>
        <taxon>Alphaproteobacteria</taxon>
        <taxon>Sphingomonadales</taxon>
        <taxon>Erythrobacteraceae</taxon>
        <taxon>Qipengyuania</taxon>
    </lineage>
</organism>
<sequence length="80" mass="8684">MIYDGDGPIIGGDQSKLGKLKKRFNLARGLSVFFSALVILPLLWWFQTGELNLSDNAIVVAVCLSATAGLIGLFSERIPF</sequence>
<evidence type="ECO:0000313" key="3">
    <source>
        <dbReference type="Proteomes" id="UP000824281"/>
    </source>
</evidence>
<keyword evidence="1" id="KW-0472">Membrane</keyword>
<evidence type="ECO:0000313" key="2">
    <source>
        <dbReference type="EMBL" id="QZD89479.1"/>
    </source>
</evidence>
<protein>
    <submittedName>
        <fullName evidence="2">Uncharacterized protein</fullName>
    </submittedName>
</protein>
<proteinExistence type="predicted"/>
<feature type="transmembrane region" description="Helical" evidence="1">
    <location>
        <begin position="26"/>
        <end position="46"/>
    </location>
</feature>
<accession>A0ABX8ZMW2</accession>
<evidence type="ECO:0000256" key="1">
    <source>
        <dbReference type="SAM" id="Phobius"/>
    </source>
</evidence>